<dbReference type="InterPro" id="IPR028082">
    <property type="entry name" value="Peripla_BP_I"/>
</dbReference>
<organism evidence="1 2">
    <name type="scientific">Ancylobacter novellus</name>
    <name type="common">Thiobacillus novellus</name>
    <dbReference type="NCBI Taxonomy" id="921"/>
    <lineage>
        <taxon>Bacteria</taxon>
        <taxon>Pseudomonadati</taxon>
        <taxon>Pseudomonadota</taxon>
        <taxon>Alphaproteobacteria</taxon>
        <taxon>Hyphomicrobiales</taxon>
        <taxon>Xanthobacteraceae</taxon>
        <taxon>Ancylobacter</taxon>
    </lineage>
</organism>
<dbReference type="AlphaFoldDB" id="A0A2W5R131"/>
<dbReference type="InterPro" id="IPR039570">
    <property type="entry name" value="AmiC_PBP1"/>
</dbReference>
<sequence length="390" mass="42697">MADDYLGWGDGPLPVGVLFSQTGVTAAVERTQLFATRLAISEINAAGGVAGRELVEVGRDCQANPKLFRQEAGRLLDEEGVRIVFGCHMSSTRKAVLPVIESRNALLIYPTVYEGFEYSSNCIYTGAVPNQSSQPLVRFLLEKYGNRLLLVGSNYIFPYESNRIFSDLVIEARGKVLDEIYIPLSCTAAELERPIERIRKLQPDVIFSTIVGAGTAMFYEAYRRAGFDPARMPIASLTTSEAEVAEMSSEAAEGHITVAPYFETIDSDNNRKFLAAYRRQFGPGTPVTAAAEAAYYQVHLTAAAIAQARSVDRDAVVAALGRVQFDAPQGRVAIDTSNNHTFLWPRVAQIDAAKRFNIISDPHRAIKPDPYFLSSSQDDWALASPTAGID</sequence>
<protein>
    <submittedName>
        <fullName evidence="1">Amino acid ABC transporter substrate-binding protein</fullName>
    </submittedName>
</protein>
<dbReference type="Proteomes" id="UP000248887">
    <property type="component" value="Unassembled WGS sequence"/>
</dbReference>
<comment type="caution">
    <text evidence="1">The sequence shown here is derived from an EMBL/GenBank/DDBJ whole genome shotgun (WGS) entry which is preliminary data.</text>
</comment>
<dbReference type="CDD" id="cd06357">
    <property type="entry name" value="PBP1_AmiC"/>
    <property type="match status" value="1"/>
</dbReference>
<accession>A0A2W5R131</accession>
<dbReference type="PANTHER" id="PTHR47628">
    <property type="match status" value="1"/>
</dbReference>
<evidence type="ECO:0000313" key="2">
    <source>
        <dbReference type="Proteomes" id="UP000248887"/>
    </source>
</evidence>
<reference evidence="1 2" key="1">
    <citation type="submission" date="2017-08" db="EMBL/GenBank/DDBJ databases">
        <title>Infants hospitalized years apart are colonized by the same room-sourced microbial strains.</title>
        <authorList>
            <person name="Brooks B."/>
            <person name="Olm M.R."/>
            <person name="Firek B.A."/>
            <person name="Baker R."/>
            <person name="Thomas B.C."/>
            <person name="Morowitz M.J."/>
            <person name="Banfield J.F."/>
        </authorList>
    </citation>
    <scope>NUCLEOTIDE SEQUENCE [LARGE SCALE GENOMIC DNA]</scope>
    <source>
        <strain evidence="1">S2_005_001_R2_27</strain>
    </source>
</reference>
<name>A0A2W5R131_ANCNO</name>
<dbReference type="InterPro" id="IPR000709">
    <property type="entry name" value="Leu_Ile_Val-bd"/>
</dbReference>
<dbReference type="PRINTS" id="PR00337">
    <property type="entry name" value="LEUILEVALBP"/>
</dbReference>
<dbReference type="Pfam" id="PF13433">
    <property type="entry name" value="Peripla_BP_5"/>
    <property type="match status" value="1"/>
</dbReference>
<dbReference type="PANTHER" id="PTHR47628:SF1">
    <property type="entry name" value="ALIPHATIC AMIDASE EXPRESSION-REGULATING PROTEIN"/>
    <property type="match status" value="1"/>
</dbReference>
<dbReference type="SUPFAM" id="SSF53822">
    <property type="entry name" value="Periplasmic binding protein-like I"/>
    <property type="match status" value="1"/>
</dbReference>
<dbReference type="Gene3D" id="3.40.50.2300">
    <property type="match status" value="2"/>
</dbReference>
<gene>
    <name evidence="1" type="ORF">DI549_11680</name>
</gene>
<dbReference type="EMBL" id="QFQD01000033">
    <property type="protein sequence ID" value="PZQ82309.1"/>
    <property type="molecule type" value="Genomic_DNA"/>
</dbReference>
<evidence type="ECO:0000313" key="1">
    <source>
        <dbReference type="EMBL" id="PZQ82309.1"/>
    </source>
</evidence>
<dbReference type="GO" id="GO:0033218">
    <property type="term" value="F:amide binding"/>
    <property type="evidence" value="ECO:0007669"/>
    <property type="project" value="InterPro"/>
</dbReference>
<dbReference type="GO" id="GO:0006865">
    <property type="term" value="P:amino acid transport"/>
    <property type="evidence" value="ECO:0007669"/>
    <property type="project" value="InterPro"/>
</dbReference>
<proteinExistence type="predicted"/>